<feature type="compositionally biased region" description="Basic and acidic residues" evidence="1">
    <location>
        <begin position="423"/>
        <end position="436"/>
    </location>
</feature>
<evidence type="ECO:0000256" key="2">
    <source>
        <dbReference type="SAM" id="Phobius"/>
    </source>
</evidence>
<feature type="compositionally biased region" description="Polar residues" evidence="1">
    <location>
        <begin position="632"/>
        <end position="647"/>
    </location>
</feature>
<proteinExistence type="predicted"/>
<feature type="region of interest" description="Disordered" evidence="1">
    <location>
        <begin position="791"/>
        <end position="819"/>
    </location>
</feature>
<sequence length="819" mass="88685">MHISEGWWTLGAGKAALNVGRRERRVIILRDGRSGGGWGYFTHCAALCVLLAIAVCNAPILYDYTIVYRLSLDDTILVCVIGGILHLFLWVVVWLLLTIKQRWTFKLRVTIGRAAVKSARSVKLVTDVDLLSSRHYSDEGGSTAPLLVVGNGRTYTVADVSPKKAIMSVIQKAALERKAKASQNGNGGDCADEGEEQIYWLRPKPISPKTSPDCVSDRRTWLNRKLSGKTGRKHKVTFDDSIQGSGSRCTSGYKKGKSLLAKSPKCSGTKGKNKLHPPQREDIEQLSESEEDDGDYATLRELPLPQNNSEDTLSEENKIQVLRLFSILSTDRCTSFLPLTACLATNTVCLQLLDSALRDDTVTYARTNRDLNPSDYDDPTPLATPEPNDPDDLPPPPPVAAPVTVHTNNGEQHQGSVTPRCLRRADSGMPHDELTPRSDSVSTESSGSGGSPPCGNHSETSSGVHSNSSSEHHQQHPSGNDQEQSTNSRRSTSVDDLTTSLEQNGRVQPQWRSFSLQRNVLPPTSTSQTIMSQSNTNFGPPNGSVSSARTNVLVQGQPIYAFGAIHPSQYNPQLPSASNCPVLMNGGGEMGGCPAVILETTAESTVVIRRKQLRPKTDGAEAPLVKEEPFGRSTNMRMTSFTDNPDGSRSSSSSATLPHYPTQPVAISTVYPHCSTMPLPSGINAVANHSVNNTTGSGSCHSFPRPHTTIPTHHNGIRLFNGPNPFVKRFPVYHHQGMSNGRPPQIMMAPVGPFGTMPINATPGLDAVRSNGITGHHTFPHVAVGIKYSPQHLNGKQDRDSANFSMASSGDSDQYLPHS</sequence>
<keyword evidence="2" id="KW-0472">Membrane</keyword>
<name>A0A7R9EGF8_9NEOP</name>
<feature type="compositionally biased region" description="Low complexity" evidence="1">
    <location>
        <begin position="453"/>
        <end position="469"/>
    </location>
</feature>
<reference evidence="3" key="1">
    <citation type="submission" date="2020-11" db="EMBL/GenBank/DDBJ databases">
        <authorList>
            <person name="Tran Van P."/>
        </authorList>
    </citation>
    <scope>NUCLEOTIDE SEQUENCE</scope>
</reference>
<dbReference type="InterPro" id="IPR053291">
    <property type="entry name" value="Ommatidial_diff-associated"/>
</dbReference>
<feature type="region of interest" description="Disordered" evidence="1">
    <location>
        <begin position="612"/>
        <end position="659"/>
    </location>
</feature>
<feature type="region of interest" description="Disordered" evidence="1">
    <location>
        <begin position="367"/>
        <end position="511"/>
    </location>
</feature>
<organism evidence="3">
    <name type="scientific">Timema monikensis</name>
    <dbReference type="NCBI Taxonomy" id="170555"/>
    <lineage>
        <taxon>Eukaryota</taxon>
        <taxon>Metazoa</taxon>
        <taxon>Ecdysozoa</taxon>
        <taxon>Arthropoda</taxon>
        <taxon>Hexapoda</taxon>
        <taxon>Insecta</taxon>
        <taxon>Pterygota</taxon>
        <taxon>Neoptera</taxon>
        <taxon>Polyneoptera</taxon>
        <taxon>Phasmatodea</taxon>
        <taxon>Timematodea</taxon>
        <taxon>Timematoidea</taxon>
        <taxon>Timematidae</taxon>
        <taxon>Timema</taxon>
    </lineage>
</organism>
<dbReference type="PANTHER" id="PTHR21579:SF20">
    <property type="entry name" value="PROTEIN TINCAR"/>
    <property type="match status" value="1"/>
</dbReference>
<keyword evidence="2" id="KW-0812">Transmembrane</keyword>
<gene>
    <name evidence="3" type="ORF">TMSB3V08_LOCUS10186</name>
</gene>
<keyword evidence="2" id="KW-1133">Transmembrane helix</keyword>
<evidence type="ECO:0000256" key="1">
    <source>
        <dbReference type="SAM" id="MobiDB-lite"/>
    </source>
</evidence>
<protein>
    <submittedName>
        <fullName evidence="3">Uncharacterized protein</fullName>
    </submittedName>
</protein>
<feature type="compositionally biased region" description="Polar residues" evidence="1">
    <location>
        <begin position="802"/>
        <end position="812"/>
    </location>
</feature>
<accession>A0A7R9EGF8</accession>
<evidence type="ECO:0000313" key="3">
    <source>
        <dbReference type="EMBL" id="CAD7433514.1"/>
    </source>
</evidence>
<feature type="region of interest" description="Disordered" evidence="1">
    <location>
        <begin position="260"/>
        <end position="294"/>
    </location>
</feature>
<feature type="compositionally biased region" description="Polar residues" evidence="1">
    <location>
        <begin position="479"/>
        <end position="511"/>
    </location>
</feature>
<dbReference type="PANTHER" id="PTHR21579">
    <property type="entry name" value="PROTEIN TINCAR"/>
    <property type="match status" value="1"/>
</dbReference>
<feature type="transmembrane region" description="Helical" evidence="2">
    <location>
        <begin position="76"/>
        <end position="97"/>
    </location>
</feature>
<dbReference type="EMBL" id="OB796511">
    <property type="protein sequence ID" value="CAD7433514.1"/>
    <property type="molecule type" value="Genomic_DNA"/>
</dbReference>
<feature type="compositionally biased region" description="Polar residues" evidence="1">
    <location>
        <begin position="405"/>
        <end position="417"/>
    </location>
</feature>
<feature type="compositionally biased region" description="Acidic residues" evidence="1">
    <location>
        <begin position="284"/>
        <end position="294"/>
    </location>
</feature>
<feature type="compositionally biased region" description="Basic and acidic residues" evidence="1">
    <location>
        <begin position="615"/>
        <end position="630"/>
    </location>
</feature>
<feature type="transmembrane region" description="Helical" evidence="2">
    <location>
        <begin position="40"/>
        <end position="64"/>
    </location>
</feature>
<dbReference type="AlphaFoldDB" id="A0A7R9EGF8"/>